<dbReference type="InterPro" id="IPR002328">
    <property type="entry name" value="ADH_Zn_CS"/>
</dbReference>
<dbReference type="Gene3D" id="3.90.180.10">
    <property type="entry name" value="Medium-chain alcohol dehydrogenases, catalytic domain"/>
    <property type="match status" value="1"/>
</dbReference>
<proteinExistence type="inferred from homology"/>
<evidence type="ECO:0000256" key="7">
    <source>
        <dbReference type="RuleBase" id="RU361277"/>
    </source>
</evidence>
<dbReference type="SUPFAM" id="SSF50129">
    <property type="entry name" value="GroES-like"/>
    <property type="match status" value="1"/>
</dbReference>
<evidence type="ECO:0000313" key="10">
    <source>
        <dbReference type="Proteomes" id="UP000199544"/>
    </source>
</evidence>
<evidence type="ECO:0000256" key="5">
    <source>
        <dbReference type="ARBA" id="ARBA00023002"/>
    </source>
</evidence>
<dbReference type="CDD" id="cd05285">
    <property type="entry name" value="sorbitol_DH"/>
    <property type="match status" value="1"/>
</dbReference>
<dbReference type="Pfam" id="PF08240">
    <property type="entry name" value="ADH_N"/>
    <property type="match status" value="1"/>
</dbReference>
<keyword evidence="10" id="KW-1185">Reference proteome</keyword>
<evidence type="ECO:0000256" key="6">
    <source>
        <dbReference type="ARBA" id="ARBA00023027"/>
    </source>
</evidence>
<evidence type="ECO:0000256" key="1">
    <source>
        <dbReference type="ARBA" id="ARBA00001947"/>
    </source>
</evidence>
<dbReference type="Pfam" id="PF00107">
    <property type="entry name" value="ADH_zinc_N"/>
    <property type="match status" value="1"/>
</dbReference>
<dbReference type="GO" id="GO:0016616">
    <property type="term" value="F:oxidoreductase activity, acting on the CH-OH group of donors, NAD or NADP as acceptor"/>
    <property type="evidence" value="ECO:0007669"/>
    <property type="project" value="InterPro"/>
</dbReference>
<evidence type="ECO:0000313" key="9">
    <source>
        <dbReference type="EMBL" id="SDN26040.1"/>
    </source>
</evidence>
<dbReference type="AlphaFoldDB" id="A0A1G9ZXI2"/>
<dbReference type="InterPro" id="IPR036291">
    <property type="entry name" value="NAD(P)-bd_dom_sf"/>
</dbReference>
<evidence type="ECO:0000256" key="3">
    <source>
        <dbReference type="ARBA" id="ARBA00022723"/>
    </source>
</evidence>
<evidence type="ECO:0000259" key="8">
    <source>
        <dbReference type="SMART" id="SM00829"/>
    </source>
</evidence>
<evidence type="ECO:0000256" key="4">
    <source>
        <dbReference type="ARBA" id="ARBA00022833"/>
    </source>
</evidence>
<keyword evidence="5" id="KW-0560">Oxidoreductase</keyword>
<dbReference type="PANTHER" id="PTHR43161">
    <property type="entry name" value="SORBITOL DEHYDROGENASE"/>
    <property type="match status" value="1"/>
</dbReference>
<evidence type="ECO:0000256" key="2">
    <source>
        <dbReference type="ARBA" id="ARBA00008072"/>
    </source>
</evidence>
<dbReference type="InterPro" id="IPR045306">
    <property type="entry name" value="SDH-like"/>
</dbReference>
<dbReference type="RefSeq" id="WP_244520497.1">
    <property type="nucleotide sequence ID" value="NZ_FNHW01000002.1"/>
</dbReference>
<sequence>MANATMDAAVLTELKHIELQELGIPAPKDNEVLIRVRAVGLCGSDIHYYEHGRIGGYVVEKPIILGHEVSGDIVAVGEKVQNLKEGQRVAIEPGATCGECEHCKAGRYNLCPDVEFLATPPYDGVFCEYVAMREDLVFPIPDGMSYETAALVEPFSVGVHAITRGRLDAGESVIIMGMGPIGMVTAAAAKMAGARQIIGVDLEQSRLNTAKEMGVTHTINLREDDLAQKLNEFTAGRGVDLAIETAGSPKAVQGTIFSVRKGGRVAIVGMSPQDEVPMNVAQIIDKEIDIMGVFRYHHTYPKALEMLSKAEINIETIITDKYTMEQTADAFEKAIHDKTNTLKIMIYPSGE</sequence>
<reference evidence="10" key="1">
    <citation type="submission" date="2016-10" db="EMBL/GenBank/DDBJ databases">
        <authorList>
            <person name="Varghese N."/>
            <person name="Submissions S."/>
        </authorList>
    </citation>
    <scope>NUCLEOTIDE SEQUENCE [LARGE SCALE GENOMIC DNA]</scope>
    <source>
        <strain evidence="10">CGMCC 1.6854</strain>
    </source>
</reference>
<dbReference type="Proteomes" id="UP000199544">
    <property type="component" value="Unassembled WGS sequence"/>
</dbReference>
<dbReference type="PROSITE" id="PS00059">
    <property type="entry name" value="ADH_ZINC"/>
    <property type="match status" value="1"/>
</dbReference>
<dbReference type="STRING" id="459525.SAMN04488137_3807"/>
<comment type="cofactor">
    <cofactor evidence="1 7">
        <name>Zn(2+)</name>
        <dbReference type="ChEBI" id="CHEBI:29105"/>
    </cofactor>
</comment>
<dbReference type="EMBL" id="FNHW01000002">
    <property type="protein sequence ID" value="SDN26040.1"/>
    <property type="molecule type" value="Genomic_DNA"/>
</dbReference>
<dbReference type="SMART" id="SM00829">
    <property type="entry name" value="PKS_ER"/>
    <property type="match status" value="1"/>
</dbReference>
<dbReference type="InterPro" id="IPR013154">
    <property type="entry name" value="ADH-like_N"/>
</dbReference>
<keyword evidence="4 7" id="KW-0862">Zinc</keyword>
<gene>
    <name evidence="9" type="ORF">SAMN04488137_3807</name>
</gene>
<dbReference type="SUPFAM" id="SSF51735">
    <property type="entry name" value="NAD(P)-binding Rossmann-fold domains"/>
    <property type="match status" value="1"/>
</dbReference>
<dbReference type="PANTHER" id="PTHR43161:SF9">
    <property type="entry name" value="SORBITOL DEHYDROGENASE"/>
    <property type="match status" value="1"/>
</dbReference>
<dbReference type="InterPro" id="IPR013149">
    <property type="entry name" value="ADH-like_C"/>
</dbReference>
<accession>A0A1G9ZXI2</accession>
<organism evidence="9 10">
    <name type="scientific">Fictibacillus solisalsi</name>
    <dbReference type="NCBI Taxonomy" id="459525"/>
    <lineage>
        <taxon>Bacteria</taxon>
        <taxon>Bacillati</taxon>
        <taxon>Bacillota</taxon>
        <taxon>Bacilli</taxon>
        <taxon>Bacillales</taxon>
        <taxon>Fictibacillaceae</taxon>
        <taxon>Fictibacillus</taxon>
    </lineage>
</organism>
<dbReference type="InterPro" id="IPR011032">
    <property type="entry name" value="GroES-like_sf"/>
</dbReference>
<dbReference type="Gene3D" id="3.40.50.720">
    <property type="entry name" value="NAD(P)-binding Rossmann-like Domain"/>
    <property type="match status" value="1"/>
</dbReference>
<dbReference type="GO" id="GO:0008270">
    <property type="term" value="F:zinc ion binding"/>
    <property type="evidence" value="ECO:0007669"/>
    <property type="project" value="InterPro"/>
</dbReference>
<keyword evidence="3 7" id="KW-0479">Metal-binding</keyword>
<comment type="similarity">
    <text evidence="2 7">Belongs to the zinc-containing alcohol dehydrogenase family.</text>
</comment>
<name>A0A1G9ZXI2_9BACL</name>
<keyword evidence="6" id="KW-0520">NAD</keyword>
<dbReference type="FunFam" id="3.40.50.720:FF:000068">
    <property type="entry name" value="Sorbitol dehydrogenase"/>
    <property type="match status" value="1"/>
</dbReference>
<protein>
    <submittedName>
        <fullName evidence="9">L-iditol 2-dehydrogenase</fullName>
    </submittedName>
</protein>
<feature type="domain" description="Enoyl reductase (ER)" evidence="8">
    <location>
        <begin position="12"/>
        <end position="346"/>
    </location>
</feature>
<dbReference type="InterPro" id="IPR020843">
    <property type="entry name" value="ER"/>
</dbReference>